<accession>A0A553WJY8</accession>
<reference evidence="2 3" key="1">
    <citation type="submission" date="2019-07" db="EMBL/GenBank/DDBJ databases">
        <authorList>
            <person name="Park M."/>
        </authorList>
    </citation>
    <scope>NUCLEOTIDE SEQUENCE [LARGE SCALE GENOMIC DNA]</scope>
    <source>
        <strain evidence="2 3">KCTC32445</strain>
    </source>
</reference>
<evidence type="ECO:0000313" key="2">
    <source>
        <dbReference type="EMBL" id="TSB04973.1"/>
    </source>
</evidence>
<dbReference type="AlphaFoldDB" id="A0A553WJY8"/>
<feature type="signal peptide" evidence="1">
    <location>
        <begin position="1"/>
        <end position="23"/>
    </location>
</feature>
<protein>
    <recommendedName>
        <fullName evidence="4">DUF11 domain-containing protein</fullName>
    </recommendedName>
</protein>
<evidence type="ECO:0000313" key="3">
    <source>
        <dbReference type="Proteomes" id="UP000320160"/>
    </source>
</evidence>
<comment type="caution">
    <text evidence="2">The sequence shown here is derived from an EMBL/GenBank/DDBJ whole genome shotgun (WGS) entry which is preliminary data.</text>
</comment>
<keyword evidence="1" id="KW-0732">Signal</keyword>
<name>A0A553WJY8_9SPHN</name>
<organism evidence="2 3">
    <name type="scientific">Sphingorhabdus contaminans</name>
    <dbReference type="NCBI Taxonomy" id="1343899"/>
    <lineage>
        <taxon>Bacteria</taxon>
        <taxon>Pseudomonadati</taxon>
        <taxon>Pseudomonadota</taxon>
        <taxon>Alphaproteobacteria</taxon>
        <taxon>Sphingomonadales</taxon>
        <taxon>Sphingomonadaceae</taxon>
        <taxon>Sphingorhabdus</taxon>
    </lineage>
</organism>
<sequence length="366" mass="39030">MATRTFFLWFCLWQIVLTGSAHAQSITTYSNSTDFNAAMPTTGVVQKSENFAAVTSNYAVSQTTPNNWNGLTILASGFSPWGSSQYCTSLRACLNWTTSPPTTPGIYVAIGTPGIDNGTVRFTPTGRAFAFAFNYWDWNDGSQRSELLVTLSNGSTFVITGPTTVSGSPGGFMGFRIDTASIYSGITISHVTWRGIGFNSEIIGINNIQIREAAPVVQVSKNSTIWDPNPSNAKSLPGNDVLYEISIANAGLSAPDAGSIFIVDALPSQLSFWNGDIDQGGSETYATVAPIGFNQTGGATLSFDPSTDLRVAFGATAPTTFSQCSTLPMDSSYRSDVKFLCIRPSGTLNAGPAVPQMKLKFRAQIK</sequence>
<gene>
    <name evidence="2" type="ORF">FOM92_06170</name>
</gene>
<dbReference type="OrthoDB" id="5400913at2"/>
<feature type="chain" id="PRO_5022077917" description="DUF11 domain-containing protein" evidence="1">
    <location>
        <begin position="24"/>
        <end position="366"/>
    </location>
</feature>
<evidence type="ECO:0000256" key="1">
    <source>
        <dbReference type="SAM" id="SignalP"/>
    </source>
</evidence>
<proteinExistence type="predicted"/>
<dbReference type="EMBL" id="VKKU01000001">
    <property type="protein sequence ID" value="TSB04973.1"/>
    <property type="molecule type" value="Genomic_DNA"/>
</dbReference>
<keyword evidence="3" id="KW-1185">Reference proteome</keyword>
<dbReference type="Proteomes" id="UP000320160">
    <property type="component" value="Unassembled WGS sequence"/>
</dbReference>
<evidence type="ECO:0008006" key="4">
    <source>
        <dbReference type="Google" id="ProtNLM"/>
    </source>
</evidence>